<reference evidence="2 3" key="1">
    <citation type="submission" date="2023-02" db="EMBL/GenBank/DDBJ databases">
        <title>Genome sequence of Lacticaseibacillus sp. KACC 23028.</title>
        <authorList>
            <person name="Kim S."/>
            <person name="Heo J."/>
            <person name="Kwon S.-W."/>
        </authorList>
    </citation>
    <scope>NUCLEOTIDE SEQUENCE [LARGE SCALE GENOMIC DNA]</scope>
    <source>
        <strain evidence="2 3">KACC 23028</strain>
    </source>
</reference>
<dbReference type="EMBL" id="CP117884">
    <property type="protein sequence ID" value="WDF82132.1"/>
    <property type="molecule type" value="Genomic_DNA"/>
</dbReference>
<gene>
    <name evidence="2" type="ORF">PQ472_09550</name>
</gene>
<dbReference type="SMART" id="SM00942">
    <property type="entry name" value="PriCT_1"/>
    <property type="match status" value="1"/>
</dbReference>
<proteinExistence type="predicted"/>
<dbReference type="Pfam" id="PF08708">
    <property type="entry name" value="PriCT_1"/>
    <property type="match status" value="1"/>
</dbReference>
<dbReference type="RefSeq" id="WP_123022952.1">
    <property type="nucleotide sequence ID" value="NZ_CP117884.1"/>
</dbReference>
<accession>A0ABY7WT14</accession>
<keyword evidence="3" id="KW-1185">Reference proteome</keyword>
<name>A0ABY7WT14_9LACO</name>
<protein>
    <submittedName>
        <fullName evidence="2">Primase C-terminal domain-containing protein</fullName>
    </submittedName>
</protein>
<evidence type="ECO:0000313" key="3">
    <source>
        <dbReference type="Proteomes" id="UP001220377"/>
    </source>
</evidence>
<dbReference type="Proteomes" id="UP001220377">
    <property type="component" value="Chromosome"/>
</dbReference>
<organism evidence="2 3">
    <name type="scientific">Lacticaseibacillus pabuli</name>
    <dbReference type="NCBI Taxonomy" id="3025672"/>
    <lineage>
        <taxon>Bacteria</taxon>
        <taxon>Bacillati</taxon>
        <taxon>Bacillota</taxon>
        <taxon>Bacilli</taxon>
        <taxon>Lactobacillales</taxon>
        <taxon>Lactobacillaceae</taxon>
        <taxon>Lacticaseibacillus</taxon>
    </lineage>
</organism>
<evidence type="ECO:0000259" key="1">
    <source>
        <dbReference type="SMART" id="SM00942"/>
    </source>
</evidence>
<sequence length="497" mass="56503">MKPTLETIEATILHDGLRKYKFKNSRTHPQPAIKANKGAVFAWRSKPKMTLGQGVVITSLEALAQSPDEYTHWTPNVYCYGTYTDKIHHITQGHTESNLKQINAFTVDIDVTPDSELFSSNDLLLESLSLGLMPTMILKTKRGYQMFFILSEPAYVTSHSNFRVVAVAKKISQSLRQYFAKNFPVDMTCNHFGITRIPRTDNVEFFKTNYQYPFSKWLSWSLKQEDTSIETKHIKASNQLNHRQIDEPWFSLLLNQSKIRGTKGLYGRNNAIFTLALACYSSDLNKHECSKMLRQFNERLDAPVSNNELKKTIRSAYSGTYTAASRSFIVPLVQEWVSESLTSNDLFSRSKWVKFKQPRTARKNSFLKEWKTDLIHYLTRKTSTDSPFLDTTQSRISQAIGIPLRSLAKLLKTMHAAGEIILHTRRGRNGGISVAYRTTLVAAIIRTKQVTALHFLNQISLILAQAPARLLQLTFISANLSHTNIRLRGQTNVSSSG</sequence>
<feature type="domain" description="Primase C-terminal 1" evidence="1">
    <location>
        <begin position="257"/>
        <end position="322"/>
    </location>
</feature>
<evidence type="ECO:0000313" key="2">
    <source>
        <dbReference type="EMBL" id="WDF82132.1"/>
    </source>
</evidence>
<dbReference type="InterPro" id="IPR014820">
    <property type="entry name" value="PriCT_1"/>
</dbReference>